<comment type="similarity">
    <text evidence="1">Belongs to the metallo-dependent hydrolases superfamily. ATZ/TRZ family.</text>
</comment>
<comment type="caution">
    <text evidence="5">The sequence shown here is derived from an EMBL/GenBank/DDBJ whole genome shotgun (WGS) entry which is preliminary data.</text>
</comment>
<dbReference type="InterPro" id="IPR050287">
    <property type="entry name" value="MTA/SAH_deaminase"/>
</dbReference>
<evidence type="ECO:0000313" key="7">
    <source>
        <dbReference type="Proteomes" id="UP000623509"/>
    </source>
</evidence>
<evidence type="ECO:0000256" key="1">
    <source>
        <dbReference type="ARBA" id="ARBA00006745"/>
    </source>
</evidence>
<keyword evidence="2" id="KW-0378">Hydrolase</keyword>
<dbReference type="Proteomes" id="UP000216107">
    <property type="component" value="Unassembled WGS sequence"/>
</dbReference>
<dbReference type="Gene3D" id="2.30.40.10">
    <property type="entry name" value="Urease, subunit C, domain 1"/>
    <property type="match status" value="1"/>
</dbReference>
<dbReference type="RefSeq" id="WP_095526081.1">
    <property type="nucleotide sequence ID" value="NZ_MDUX01000116.1"/>
</dbReference>
<evidence type="ECO:0000259" key="3">
    <source>
        <dbReference type="Pfam" id="PF01979"/>
    </source>
</evidence>
<name>A0A272EMD3_9RHOO</name>
<evidence type="ECO:0000313" key="4">
    <source>
        <dbReference type="EMBL" id="KAF7597672.1"/>
    </source>
</evidence>
<dbReference type="PANTHER" id="PTHR43794">
    <property type="entry name" value="AMINOHYDROLASE SSNA-RELATED"/>
    <property type="match status" value="1"/>
</dbReference>
<dbReference type="OrthoDB" id="9807210at2"/>
<dbReference type="Gene3D" id="3.20.20.140">
    <property type="entry name" value="Metal-dependent hydrolases"/>
    <property type="match status" value="1"/>
</dbReference>
<protein>
    <recommendedName>
        <fullName evidence="3">Amidohydrolase-related domain-containing protein</fullName>
    </recommendedName>
</protein>
<proteinExistence type="inferred from homology"/>
<dbReference type="SUPFAM" id="SSF51338">
    <property type="entry name" value="Composite domain of metallo-dependent hydrolases"/>
    <property type="match status" value="1"/>
</dbReference>
<evidence type="ECO:0000313" key="5">
    <source>
        <dbReference type="EMBL" id="PAS91288.1"/>
    </source>
</evidence>
<dbReference type="Pfam" id="PF01979">
    <property type="entry name" value="Amidohydro_1"/>
    <property type="match status" value="1"/>
</dbReference>
<feature type="domain" description="Amidohydrolase-related" evidence="3">
    <location>
        <begin position="11"/>
        <end position="80"/>
    </location>
</feature>
<keyword evidence="7" id="KW-1185">Reference proteome</keyword>
<dbReference type="PANTHER" id="PTHR43794:SF11">
    <property type="entry name" value="AMIDOHYDROLASE-RELATED DOMAIN-CONTAINING PROTEIN"/>
    <property type="match status" value="1"/>
</dbReference>
<accession>A0A272EMD3</accession>
<dbReference type="InterPro" id="IPR006680">
    <property type="entry name" value="Amidohydro-rel"/>
</dbReference>
<evidence type="ECO:0000256" key="2">
    <source>
        <dbReference type="ARBA" id="ARBA00022801"/>
    </source>
</evidence>
<dbReference type="InterPro" id="IPR011059">
    <property type="entry name" value="Metal-dep_hydrolase_composite"/>
</dbReference>
<dbReference type="AlphaFoldDB" id="A0A272EMD3"/>
<dbReference type="Proteomes" id="UP000623509">
    <property type="component" value="Unassembled WGS sequence"/>
</dbReference>
<organism evidence="5 6">
    <name type="scientific">Candidatus Dactylopiibacterium carminicum</name>
    <dbReference type="NCBI Taxonomy" id="857335"/>
    <lineage>
        <taxon>Bacteria</taxon>
        <taxon>Pseudomonadati</taxon>
        <taxon>Pseudomonadota</taxon>
        <taxon>Betaproteobacteria</taxon>
        <taxon>Rhodocyclales</taxon>
        <taxon>Rhodocyclaceae</taxon>
        <taxon>Candidatus Dactylopiibacterium</taxon>
    </lineage>
</organism>
<reference evidence="5 6" key="2">
    <citation type="submission" date="2017-07" db="EMBL/GenBank/DDBJ databases">
        <title>Candidatus Dactylopiibacterium carminicum, a nitrogen-fixing symbiont of the cochineal insect Dactylopius coccus and Dactylopius opuntiae (Hemiptera: Coccoidea: Dactylopiidae).</title>
        <authorList>
            <person name="Vera A."/>
        </authorList>
    </citation>
    <scope>NUCLEOTIDE SEQUENCE [LARGE SCALE GENOMIC DNA]</scope>
    <source>
        <strain evidence="5 6">NFDCM</strain>
    </source>
</reference>
<evidence type="ECO:0000313" key="6">
    <source>
        <dbReference type="Proteomes" id="UP000216107"/>
    </source>
</evidence>
<gene>
    <name evidence="4" type="ORF">BGI27_17560</name>
    <name evidence="5" type="ORF">CGU29_17300</name>
</gene>
<reference evidence="4 7" key="1">
    <citation type="submission" date="2016-08" db="EMBL/GenBank/DDBJ databases">
        <title>Candidatus Dactylopiibacterium carminicum genome sequence.</title>
        <authorList>
            <person name="Ramirez-Puebla S.T."/>
            <person name="Ormeno-Orrillo E."/>
            <person name="Vera-Ponce De Leon A."/>
            <person name="Luis L."/>
            <person name="Sanchez-Flores A."/>
            <person name="Monica R."/>
            <person name="Martinez-Romero E."/>
        </authorList>
    </citation>
    <scope>NUCLEOTIDE SEQUENCE [LARGE SCALE GENOMIC DNA]</scope>
    <source>
        <strain evidence="4">END1</strain>
    </source>
</reference>
<dbReference type="GO" id="GO:0016810">
    <property type="term" value="F:hydrolase activity, acting on carbon-nitrogen (but not peptide) bonds"/>
    <property type="evidence" value="ECO:0007669"/>
    <property type="project" value="InterPro"/>
</dbReference>
<dbReference type="EMBL" id="MDUX01000116">
    <property type="protein sequence ID" value="KAF7597672.1"/>
    <property type="molecule type" value="Genomic_DNA"/>
</dbReference>
<sequence length="114" mass="12549">MSRKPGAIQSAHTALRMATLNGAQALGLDEEIGSLEPGKSADLCAVTFHDIRHQPCYDPVGQLVYVCGREGVSHVWKAGEKMLDHSRLIKIDESELLQKICLWKNSQAQNRAPI</sequence>
<dbReference type="EMBL" id="NMRN01000113">
    <property type="protein sequence ID" value="PAS91288.1"/>
    <property type="molecule type" value="Genomic_DNA"/>
</dbReference>